<keyword evidence="2" id="KW-0472">Membrane</keyword>
<keyword evidence="2" id="KW-1133">Transmembrane helix</keyword>
<evidence type="ECO:0000256" key="1">
    <source>
        <dbReference type="SAM" id="MobiDB-lite"/>
    </source>
</evidence>
<reference evidence="3" key="2">
    <citation type="submission" date="2021-08" db="EMBL/GenBank/DDBJ databases">
        <authorList>
            <person name="Tani A."/>
            <person name="Ola A."/>
            <person name="Ogura Y."/>
            <person name="Katsura K."/>
            <person name="Hayashi T."/>
        </authorList>
    </citation>
    <scope>NUCLEOTIDE SEQUENCE</scope>
    <source>
        <strain evidence="3">NBRC 103626</strain>
    </source>
</reference>
<gene>
    <name evidence="3" type="ORF">NBEOAGPD_1620</name>
</gene>
<comment type="caution">
    <text evidence="3">The sequence shown here is derived from an EMBL/GenBank/DDBJ whole genome shotgun (WGS) entry which is preliminary data.</text>
</comment>
<proteinExistence type="predicted"/>
<dbReference type="RefSeq" id="WP_238302111.1">
    <property type="nucleotide sequence ID" value="NZ_BPQM01000030.1"/>
</dbReference>
<feature type="region of interest" description="Disordered" evidence="1">
    <location>
        <begin position="68"/>
        <end position="107"/>
    </location>
</feature>
<feature type="transmembrane region" description="Helical" evidence="2">
    <location>
        <begin position="32"/>
        <end position="50"/>
    </location>
</feature>
<name>A0AA37MAQ6_9HYPH</name>
<accession>A0AA37MAQ6</accession>
<evidence type="ECO:0000313" key="3">
    <source>
        <dbReference type="EMBL" id="GJD78406.1"/>
    </source>
</evidence>
<protein>
    <submittedName>
        <fullName evidence="3">Uncharacterized protein</fullName>
    </submittedName>
</protein>
<evidence type="ECO:0000256" key="2">
    <source>
        <dbReference type="SAM" id="Phobius"/>
    </source>
</evidence>
<evidence type="ECO:0000313" key="4">
    <source>
        <dbReference type="Proteomes" id="UP001055108"/>
    </source>
</evidence>
<dbReference type="EMBL" id="BPQM01000030">
    <property type="protein sequence ID" value="GJD78406.1"/>
    <property type="molecule type" value="Genomic_DNA"/>
</dbReference>
<keyword evidence="2" id="KW-0812">Transmembrane</keyword>
<dbReference type="AlphaFoldDB" id="A0AA37MAQ6"/>
<keyword evidence="4" id="KW-1185">Reference proteome</keyword>
<organism evidence="3 4">
    <name type="scientific">Methylobacterium gregans</name>
    <dbReference type="NCBI Taxonomy" id="374424"/>
    <lineage>
        <taxon>Bacteria</taxon>
        <taxon>Pseudomonadati</taxon>
        <taxon>Pseudomonadota</taxon>
        <taxon>Alphaproteobacteria</taxon>
        <taxon>Hyphomicrobiales</taxon>
        <taxon>Methylobacteriaceae</taxon>
        <taxon>Methylobacterium</taxon>
    </lineage>
</organism>
<reference evidence="3" key="1">
    <citation type="journal article" date="2016" name="Front. Microbiol.">
        <title>Genome Sequence of the Piezophilic, Mesophilic Sulfate-Reducing Bacterium Desulfovibrio indicus J2T.</title>
        <authorList>
            <person name="Cao J."/>
            <person name="Maignien L."/>
            <person name="Shao Z."/>
            <person name="Alain K."/>
            <person name="Jebbar M."/>
        </authorList>
    </citation>
    <scope>NUCLEOTIDE SEQUENCE</scope>
    <source>
        <strain evidence="3">NBRC 103626</strain>
    </source>
</reference>
<dbReference type="Proteomes" id="UP001055108">
    <property type="component" value="Unassembled WGS sequence"/>
</dbReference>
<sequence length="107" mass="10693">MRLVPLFAAFGLAVVLAGTVQPVPAKAGPLDGLAGAAVGFALGAMVAGQRPAYAAPRGRRVVYRQAPRRHVAQRSRPVSPRGAAISTVSDPFAGSGGGAKPIPVAGN</sequence>